<evidence type="ECO:0000313" key="3">
    <source>
        <dbReference type="Proteomes" id="UP000547058"/>
    </source>
</evidence>
<sequence>MRASGNKIPALAFCACMMLLAGAVHAEPAKGNLLLIMRAAPPNGSSDPAITAHLQAAGYAVTTSEGLDSKLDVCGYDAVLLSSTVRSNQFTAEAALVGTLRRMRVPLLTWENDLLDDLRFTGLLRDDDFGELETGHYGWMVRAPHPLSAGIPAGLTTWTEARTPAGWGRPGLGADVIMTWPGAPGKATLFGYERGATMDGDFLAPARRVFIGMDNGTFERMTPNGHRLFDAAVAWVVADAPQPARDCASAGPRHALD</sequence>
<organism evidence="2 3">
    <name type="scientific">Stenotrophomonas tumulicola</name>
    <dbReference type="NCBI Taxonomy" id="1685415"/>
    <lineage>
        <taxon>Bacteria</taxon>
        <taxon>Pseudomonadati</taxon>
        <taxon>Pseudomonadota</taxon>
        <taxon>Gammaproteobacteria</taxon>
        <taxon>Lysobacterales</taxon>
        <taxon>Lysobacteraceae</taxon>
        <taxon>Stenotrophomonas</taxon>
    </lineage>
</organism>
<dbReference type="AlphaFoldDB" id="A0A7W3FK07"/>
<dbReference type="Proteomes" id="UP000547058">
    <property type="component" value="Unassembled WGS sequence"/>
</dbReference>
<reference evidence="2 3" key="1">
    <citation type="submission" date="2020-08" db="EMBL/GenBank/DDBJ databases">
        <title>Stenotrophomonas tumulicola JCM 30961.</title>
        <authorList>
            <person name="Deng Y."/>
        </authorList>
    </citation>
    <scope>NUCLEOTIDE SEQUENCE [LARGE SCALE GENOMIC DNA]</scope>
    <source>
        <strain evidence="2 3">JCM 30961</strain>
    </source>
</reference>
<gene>
    <name evidence="2" type="ORF">H4O11_04110</name>
</gene>
<name>A0A7W3FK07_9GAMM</name>
<protein>
    <recommendedName>
        <fullName evidence="4">ThuA-like domain-containing protein</fullName>
    </recommendedName>
</protein>
<feature type="signal peptide" evidence="1">
    <location>
        <begin position="1"/>
        <end position="26"/>
    </location>
</feature>
<evidence type="ECO:0008006" key="4">
    <source>
        <dbReference type="Google" id="ProtNLM"/>
    </source>
</evidence>
<proteinExistence type="predicted"/>
<evidence type="ECO:0000313" key="2">
    <source>
        <dbReference type="EMBL" id="MBA8680988.1"/>
    </source>
</evidence>
<evidence type="ECO:0000256" key="1">
    <source>
        <dbReference type="SAM" id="SignalP"/>
    </source>
</evidence>
<dbReference type="EMBL" id="JACGXS010000001">
    <property type="protein sequence ID" value="MBA8680988.1"/>
    <property type="molecule type" value="Genomic_DNA"/>
</dbReference>
<accession>A0A7W3FK07</accession>
<feature type="chain" id="PRO_5030791697" description="ThuA-like domain-containing protein" evidence="1">
    <location>
        <begin position="27"/>
        <end position="257"/>
    </location>
</feature>
<keyword evidence="3" id="KW-1185">Reference proteome</keyword>
<comment type="caution">
    <text evidence="2">The sequence shown here is derived from an EMBL/GenBank/DDBJ whole genome shotgun (WGS) entry which is preliminary data.</text>
</comment>
<keyword evidence="1" id="KW-0732">Signal</keyword>
<dbReference type="RefSeq" id="WP_182338169.1">
    <property type="nucleotide sequence ID" value="NZ_JACGXS010000001.1"/>
</dbReference>